<dbReference type="InterPro" id="IPR025714">
    <property type="entry name" value="Methyltranfer_dom"/>
</dbReference>
<feature type="domain" description="Methyltransferase" evidence="1">
    <location>
        <begin position="64"/>
        <end position="169"/>
    </location>
</feature>
<dbReference type="InterPro" id="IPR029063">
    <property type="entry name" value="SAM-dependent_MTases_sf"/>
</dbReference>
<dbReference type="GO" id="GO:0008168">
    <property type="term" value="F:methyltransferase activity"/>
    <property type="evidence" value="ECO:0007669"/>
    <property type="project" value="UniProtKB-KW"/>
</dbReference>
<dbReference type="Proteomes" id="UP001232992">
    <property type="component" value="Unassembled WGS sequence"/>
</dbReference>
<dbReference type="SUPFAM" id="SSF53335">
    <property type="entry name" value="S-adenosyl-L-methionine-dependent methyltransferases"/>
    <property type="match status" value="1"/>
</dbReference>
<evidence type="ECO:0000313" key="3">
    <source>
        <dbReference type="Proteomes" id="UP001232992"/>
    </source>
</evidence>
<evidence type="ECO:0000313" key="2">
    <source>
        <dbReference type="EMBL" id="MDJ1185517.1"/>
    </source>
</evidence>
<sequence>MVGRSTVNERTKEFYQQRQEATNTQNSPDEIRANHVGWNSTESQLHGFEAATNLSWINWSEVNSLLDVGCGYGNLSEFSIQKRQYQGTYLGIDIVPEFIDKARKLYDRQSGTRFLVGNFLELDWNQQKFDLVISLGGLSVNQDYPDPCGLKSLEYAQKFIELTARLAIAGISLYFPNADHIDPANRKPRMAYHQPSEIESIVRRACGSRCQDITFLSFPSPDNVKTVAQIQL</sequence>
<name>A0ABT7C232_9CYAN</name>
<gene>
    <name evidence="2" type="ORF">PMH09_20230</name>
</gene>
<proteinExistence type="predicted"/>
<evidence type="ECO:0000259" key="1">
    <source>
        <dbReference type="Pfam" id="PF13847"/>
    </source>
</evidence>
<accession>A0ABT7C232</accession>
<dbReference type="CDD" id="cd02440">
    <property type="entry name" value="AdoMet_MTases"/>
    <property type="match status" value="1"/>
</dbReference>
<keyword evidence="2" id="KW-0489">Methyltransferase</keyword>
<keyword evidence="2" id="KW-0808">Transferase</keyword>
<reference evidence="2 3" key="1">
    <citation type="submission" date="2023-01" db="EMBL/GenBank/DDBJ databases">
        <title>Novel diversity within Roseofilum (Cyanobacteria; Desertifilaceae) from marine benthic mats with descriptions of four novel species.</title>
        <authorList>
            <person name="Wang Y."/>
            <person name="Berthold D.E."/>
            <person name="Hu J."/>
            <person name="Lefler F.W."/>
            <person name="Laughinghouse H.D. IV."/>
        </authorList>
    </citation>
    <scope>NUCLEOTIDE SEQUENCE [LARGE SCALE GENOMIC DNA]</scope>
    <source>
        <strain evidence="2 3">BLCC-M143</strain>
    </source>
</reference>
<dbReference type="GO" id="GO:0032259">
    <property type="term" value="P:methylation"/>
    <property type="evidence" value="ECO:0007669"/>
    <property type="project" value="UniProtKB-KW"/>
</dbReference>
<comment type="caution">
    <text evidence="2">The sequence shown here is derived from an EMBL/GenBank/DDBJ whole genome shotgun (WGS) entry which is preliminary data.</text>
</comment>
<protein>
    <submittedName>
        <fullName evidence="2">Class I SAM-dependent methyltransferase</fullName>
    </submittedName>
</protein>
<dbReference type="EMBL" id="JAQOSQ010000038">
    <property type="protein sequence ID" value="MDJ1185517.1"/>
    <property type="molecule type" value="Genomic_DNA"/>
</dbReference>
<dbReference type="Gene3D" id="3.40.50.150">
    <property type="entry name" value="Vaccinia Virus protein VP39"/>
    <property type="match status" value="1"/>
</dbReference>
<dbReference type="RefSeq" id="WP_283760158.1">
    <property type="nucleotide sequence ID" value="NZ_JAQOSQ010000038.1"/>
</dbReference>
<dbReference type="Pfam" id="PF13847">
    <property type="entry name" value="Methyltransf_31"/>
    <property type="match status" value="1"/>
</dbReference>
<organism evidence="2 3">
    <name type="scientific">Roseofilum casamattae BLCC-M143</name>
    <dbReference type="NCBI Taxonomy" id="3022442"/>
    <lineage>
        <taxon>Bacteria</taxon>
        <taxon>Bacillati</taxon>
        <taxon>Cyanobacteriota</taxon>
        <taxon>Cyanophyceae</taxon>
        <taxon>Desertifilales</taxon>
        <taxon>Desertifilaceae</taxon>
        <taxon>Roseofilum</taxon>
        <taxon>Roseofilum casamattae</taxon>
    </lineage>
</organism>
<keyword evidence="3" id="KW-1185">Reference proteome</keyword>